<keyword evidence="3" id="KW-1185">Reference proteome</keyword>
<dbReference type="EMBL" id="JBHSMS010000006">
    <property type="protein sequence ID" value="MFC5509827.1"/>
    <property type="molecule type" value="Genomic_DNA"/>
</dbReference>
<protein>
    <recommendedName>
        <fullName evidence="4">Cellulase-like Ig domain-containing protein</fullName>
    </recommendedName>
</protein>
<evidence type="ECO:0000313" key="2">
    <source>
        <dbReference type="EMBL" id="MFC5509827.1"/>
    </source>
</evidence>
<feature type="region of interest" description="Disordered" evidence="1">
    <location>
        <begin position="1"/>
        <end position="78"/>
    </location>
</feature>
<reference evidence="3" key="1">
    <citation type="journal article" date="2019" name="Int. J. Syst. Evol. Microbiol.">
        <title>The Global Catalogue of Microorganisms (GCM) 10K type strain sequencing project: providing services to taxonomists for standard genome sequencing and annotation.</title>
        <authorList>
            <consortium name="The Broad Institute Genomics Platform"/>
            <consortium name="The Broad Institute Genome Sequencing Center for Infectious Disease"/>
            <person name="Wu L."/>
            <person name="Ma J."/>
        </authorList>
    </citation>
    <scope>NUCLEOTIDE SEQUENCE [LARGE SCALE GENOMIC DNA]</scope>
    <source>
        <strain evidence="3">CCUG 38813</strain>
    </source>
</reference>
<comment type="caution">
    <text evidence="2">The sequence shown here is derived from an EMBL/GenBank/DDBJ whole genome shotgun (WGS) entry which is preliminary data.</text>
</comment>
<feature type="region of interest" description="Disordered" evidence="1">
    <location>
        <begin position="442"/>
        <end position="473"/>
    </location>
</feature>
<sequence length="747" mass="79627">MLSALACGVHAHEPQPDFVGLPSTGRLDASRVLESRHGANAPQEDDKAAHKEPADKARPRKDAAKHAPERERPEAPAPARAFAIPAGGITGVVVQGTGRADQSDVPLSFGQVFAPGDLPRGAGLAGKLADGTLLPLQLDVKASHPDGSVRHAVVSAILPRLGAGKELGLALVKSARKTDKADNADAAKPGSAPDTVVTVVVDGERFSASSAALLKARKAQVWLQGPIVTELQVAAPLVDAQGEEHPHLAARFAVRTYGGARQARVDVVVENNWAYEPDPRNITYDVTIAAGGKQVYARQGLTHLHHARWRALAWTGEAPALHLRHDTAYLIGSRALPNYDRSVVVHDAALAALAAKWNGANTEPMGVGLAARTMPGPGGRPDIGLLPGWAAAYLLSMDARAKQVTLGTADLAGSWPIHYRDKQTGLPVSLIDYPYMTILGRPGDTRNRKSGKSEAFPRCPKSACKSPNTPDSSHQPGLAYLPYLVTGDHYYLEELQFWAMHNVFESNPGYRKNIQGLFAPGQVRGQAWNLRTLGQAAYITPDSHPLKRHFATILDSNLAWYNAAYSHNPDANKLGIIAHGYAVVYKGKTAVAPWQDDFFTAAVGHLAELGFKDAEPLLKWKARFPVQRMVGEGACWIAGANYTYAVRAAPNAPYFESIADAYAATVGPELAALPCASDQLAAGLKRKPGDMGGYAAEPTGFPSNMQPALAYAASVGGEAGRKAWALFKARSVQPDYGKSPQFAIVPR</sequence>
<dbReference type="RefSeq" id="WP_379716204.1">
    <property type="nucleotide sequence ID" value="NZ_JBHSMS010000006.1"/>
</dbReference>
<dbReference type="Proteomes" id="UP001596031">
    <property type="component" value="Unassembled WGS sequence"/>
</dbReference>
<organism evidence="2 3">
    <name type="scientific">Massilia jejuensis</name>
    <dbReference type="NCBI Taxonomy" id="648894"/>
    <lineage>
        <taxon>Bacteria</taxon>
        <taxon>Pseudomonadati</taxon>
        <taxon>Pseudomonadota</taxon>
        <taxon>Betaproteobacteria</taxon>
        <taxon>Burkholderiales</taxon>
        <taxon>Oxalobacteraceae</taxon>
        <taxon>Telluria group</taxon>
        <taxon>Massilia</taxon>
    </lineage>
</organism>
<proteinExistence type="predicted"/>
<name>A0ABW0PE45_9BURK</name>
<evidence type="ECO:0000256" key="1">
    <source>
        <dbReference type="SAM" id="MobiDB-lite"/>
    </source>
</evidence>
<evidence type="ECO:0000313" key="3">
    <source>
        <dbReference type="Proteomes" id="UP001596031"/>
    </source>
</evidence>
<feature type="compositionally biased region" description="Basic and acidic residues" evidence="1">
    <location>
        <begin position="28"/>
        <end position="37"/>
    </location>
</feature>
<evidence type="ECO:0008006" key="4">
    <source>
        <dbReference type="Google" id="ProtNLM"/>
    </source>
</evidence>
<feature type="compositionally biased region" description="Basic and acidic residues" evidence="1">
    <location>
        <begin position="44"/>
        <end position="74"/>
    </location>
</feature>
<accession>A0ABW0PE45</accession>
<gene>
    <name evidence="2" type="ORF">ACFPOU_01645</name>
</gene>